<dbReference type="PROSITE" id="PS51352">
    <property type="entry name" value="THIOREDOXIN_2"/>
    <property type="match status" value="1"/>
</dbReference>
<sequence length="210" mass="23738">MDSFQNATPQQASGSHAYRTFIHNKESIMALAHSTMVPLGTQAPDFSLPGTDGKTYSLDSFKDTEVLVIIFMCNHCPYVKAVLPRLIDLQNKFADKSVQIVGINSNDAVKYPDDSMENMKKIAIEKNIPFPYLFDETQAVAKTYDAVCTPDIYVFGPERKLLYRGRIDDNWEHPEQVTRRDLEDAINAILDGQPMLEEQIPSMGCSIKWK</sequence>
<dbReference type="AlphaFoldDB" id="M1Z302"/>
<dbReference type="InterPro" id="IPR047262">
    <property type="entry name" value="PRX-like1"/>
</dbReference>
<name>M1Z302_NITG3</name>
<comment type="caution">
    <text evidence="2">The sequence shown here is derived from an EMBL/GenBank/DDBJ whole genome shotgun (WGS) entry which is preliminary data.</text>
</comment>
<feature type="domain" description="Thioredoxin" evidence="1">
    <location>
        <begin position="37"/>
        <end position="191"/>
    </location>
</feature>
<dbReference type="CDD" id="cd02969">
    <property type="entry name" value="PRX_like1"/>
    <property type="match status" value="1"/>
</dbReference>
<dbReference type="InterPro" id="IPR036249">
    <property type="entry name" value="Thioredoxin-like_sf"/>
</dbReference>
<gene>
    <name evidence="2" type="ORF">NITGR_90024</name>
</gene>
<dbReference type="PANTHER" id="PTHR43640:SF1">
    <property type="entry name" value="THIOREDOXIN-DEPENDENT PEROXIREDOXIN"/>
    <property type="match status" value="1"/>
</dbReference>
<dbReference type="GO" id="GO:0016209">
    <property type="term" value="F:antioxidant activity"/>
    <property type="evidence" value="ECO:0007669"/>
    <property type="project" value="InterPro"/>
</dbReference>
<dbReference type="EMBL" id="CAQJ01000099">
    <property type="protein sequence ID" value="CCQ91885.1"/>
    <property type="molecule type" value="Genomic_DNA"/>
</dbReference>
<dbReference type="GO" id="GO:0016491">
    <property type="term" value="F:oxidoreductase activity"/>
    <property type="evidence" value="ECO:0007669"/>
    <property type="project" value="InterPro"/>
</dbReference>
<proteinExistence type="predicted"/>
<dbReference type="InterPro" id="IPR013766">
    <property type="entry name" value="Thioredoxin_domain"/>
</dbReference>
<evidence type="ECO:0000259" key="1">
    <source>
        <dbReference type="PROSITE" id="PS51352"/>
    </source>
</evidence>
<dbReference type="Proteomes" id="UP000011704">
    <property type="component" value="Unassembled WGS sequence"/>
</dbReference>
<protein>
    <submittedName>
        <fullName evidence="2">Alkyl hydroperoxide reductase/ Thiol specific antioxidant/ Mal allergen</fullName>
    </submittedName>
</protein>
<dbReference type="InterPro" id="IPR000866">
    <property type="entry name" value="AhpC/TSA"/>
</dbReference>
<keyword evidence="3" id="KW-1185">Reference proteome</keyword>
<evidence type="ECO:0000313" key="3">
    <source>
        <dbReference type="Proteomes" id="UP000011704"/>
    </source>
</evidence>
<dbReference type="STRING" id="1266370.NITGR_90024"/>
<evidence type="ECO:0000313" key="2">
    <source>
        <dbReference type="EMBL" id="CCQ91885.1"/>
    </source>
</evidence>
<dbReference type="PANTHER" id="PTHR43640">
    <property type="entry name" value="OS07G0260300 PROTEIN"/>
    <property type="match status" value="1"/>
</dbReference>
<organism evidence="2 3">
    <name type="scientific">Nitrospina gracilis (strain 3/211)</name>
    <dbReference type="NCBI Taxonomy" id="1266370"/>
    <lineage>
        <taxon>Bacteria</taxon>
        <taxon>Pseudomonadati</taxon>
        <taxon>Nitrospinota/Tectimicrobiota group</taxon>
        <taxon>Nitrospinota</taxon>
        <taxon>Nitrospinia</taxon>
        <taxon>Nitrospinales</taxon>
        <taxon>Nitrospinaceae</taxon>
        <taxon>Nitrospina</taxon>
    </lineage>
</organism>
<dbReference type="Pfam" id="PF00578">
    <property type="entry name" value="AhpC-TSA"/>
    <property type="match status" value="1"/>
</dbReference>
<dbReference type="Gene3D" id="3.40.30.10">
    <property type="entry name" value="Glutaredoxin"/>
    <property type="match status" value="1"/>
</dbReference>
<reference evidence="2 3" key="1">
    <citation type="journal article" date="2013" name="Front. Microbiol.">
        <title>The genome of Nitrospina gracilis illuminates the metabolism and evolution of the major marine nitrite oxidizer.</title>
        <authorList>
            <person name="Luecker S."/>
            <person name="Nowka B."/>
            <person name="Rattei T."/>
            <person name="Spieck E."/>
            <person name="and Daims H."/>
        </authorList>
    </citation>
    <scope>NUCLEOTIDE SEQUENCE [LARGE SCALE GENOMIC DNA]</scope>
    <source>
        <strain evidence="2 3">3/211</strain>
    </source>
</reference>
<accession>M1Z302</accession>
<dbReference type="HOGENOM" id="CLU_076204_1_0_0"/>
<dbReference type="InParanoid" id="M1Z302"/>
<dbReference type="SUPFAM" id="SSF52833">
    <property type="entry name" value="Thioredoxin-like"/>
    <property type="match status" value="1"/>
</dbReference>